<dbReference type="RefSeq" id="WP_345315455.1">
    <property type="nucleotide sequence ID" value="NZ_BAABLF010000005.1"/>
</dbReference>
<protein>
    <submittedName>
        <fullName evidence="3">Phospholipase D family protein</fullName>
    </submittedName>
</protein>
<dbReference type="CDD" id="cd09113">
    <property type="entry name" value="PLDc_ymdC_like_2"/>
    <property type="match status" value="1"/>
</dbReference>
<dbReference type="InterPro" id="IPR025202">
    <property type="entry name" value="PLD-like_dom"/>
</dbReference>
<feature type="domain" description="PLD phosphodiesterase" evidence="2">
    <location>
        <begin position="410"/>
        <end position="437"/>
    </location>
</feature>
<name>A0ABP9RVJ3_9GAMM</name>
<dbReference type="CDD" id="cd09111">
    <property type="entry name" value="PLDc_ymdC_like_1"/>
    <property type="match status" value="1"/>
</dbReference>
<dbReference type="Pfam" id="PF13091">
    <property type="entry name" value="PLDc_2"/>
    <property type="match status" value="2"/>
</dbReference>
<feature type="domain" description="PLD phosphodiesterase" evidence="2">
    <location>
        <begin position="170"/>
        <end position="197"/>
    </location>
</feature>
<feature type="chain" id="PRO_5047358800" evidence="1">
    <location>
        <begin position="26"/>
        <end position="518"/>
    </location>
</feature>
<dbReference type="InterPro" id="IPR001736">
    <property type="entry name" value="PLipase_D/transphosphatidylase"/>
</dbReference>
<accession>A0ABP9RVJ3</accession>
<evidence type="ECO:0000256" key="1">
    <source>
        <dbReference type="SAM" id="SignalP"/>
    </source>
</evidence>
<evidence type="ECO:0000259" key="2">
    <source>
        <dbReference type="PROSITE" id="PS50035"/>
    </source>
</evidence>
<keyword evidence="4" id="KW-1185">Reference proteome</keyword>
<dbReference type="Gene3D" id="3.30.870.10">
    <property type="entry name" value="Endonuclease Chain A"/>
    <property type="match status" value="2"/>
</dbReference>
<dbReference type="SMART" id="SM00155">
    <property type="entry name" value="PLDc"/>
    <property type="match status" value="2"/>
</dbReference>
<proteinExistence type="predicted"/>
<keyword evidence="1" id="KW-0732">Signal</keyword>
<dbReference type="Proteomes" id="UP001501600">
    <property type="component" value="Unassembled WGS sequence"/>
</dbReference>
<sequence>MIANPLHRALSRTSALLLASLLLLAGCQSLPPRQATESYQLTDTTATTLAQQIDPLLLTHPRHSGFYLLNDGKDAFVARYSLIERAELSLDLQYYIWHDDLTGQTLHNRLLQAADRGVRVRLLLDDLDTTGKSEILRALDHHPNIEIRLFNPFTDRDGRAGDFVTDLSRVNHRMHNKTLTADNRASILGGRNIGDEYFNATETVAFGDADVIAIGPVVFDISVSFDQYWNSEHSWPLSDLAEQVSDSALATYRQRSEQALAQAQKTDYAEALKTSPLVAHQRLSDLDYVWSDWRLLVDKPAKIARDKVSPRTHLAPLLAQALTQTQSELVIVSPYFVPGKKLTERLSQLVSEGIRVRILTNSLAANDVPMVHAGYMRYRKALLEAGVELYEYKVMNENNDRREGRKLGASKASLHAKAFGVDRRYLFIGSFNLDARSALLNTEIGVIFESPEHARLLAEAFDRNLPALAYQVTLVDGRLRWRGQEDGEAVVYRHEPNTGWWQRAQARILSWFVPERML</sequence>
<evidence type="ECO:0000313" key="4">
    <source>
        <dbReference type="Proteomes" id="UP001501600"/>
    </source>
</evidence>
<reference evidence="4" key="1">
    <citation type="journal article" date="2019" name="Int. J. Syst. Evol. Microbiol.">
        <title>The Global Catalogue of Microorganisms (GCM) 10K type strain sequencing project: providing services to taxonomists for standard genome sequencing and annotation.</title>
        <authorList>
            <consortium name="The Broad Institute Genomics Platform"/>
            <consortium name="The Broad Institute Genome Sequencing Center for Infectious Disease"/>
            <person name="Wu L."/>
            <person name="Ma J."/>
        </authorList>
    </citation>
    <scope>NUCLEOTIDE SEQUENCE [LARGE SCALE GENOMIC DNA]</scope>
    <source>
        <strain evidence="4">JCM 18720</strain>
    </source>
</reference>
<comment type="caution">
    <text evidence="3">The sequence shown here is derived from an EMBL/GenBank/DDBJ whole genome shotgun (WGS) entry which is preliminary data.</text>
</comment>
<evidence type="ECO:0000313" key="3">
    <source>
        <dbReference type="EMBL" id="GAA5187373.1"/>
    </source>
</evidence>
<dbReference type="SUPFAM" id="SSF56024">
    <property type="entry name" value="Phospholipase D/nuclease"/>
    <property type="match status" value="2"/>
</dbReference>
<gene>
    <name evidence="3" type="ORF">GCM10025772_04850</name>
</gene>
<dbReference type="EMBL" id="BAABLF010000005">
    <property type="protein sequence ID" value="GAA5187373.1"/>
    <property type="molecule type" value="Genomic_DNA"/>
</dbReference>
<dbReference type="PANTHER" id="PTHR21248:SF12">
    <property type="entry name" value="CARDIOLIPIN SYNTHASE C"/>
    <property type="match status" value="1"/>
</dbReference>
<dbReference type="PROSITE" id="PS50035">
    <property type="entry name" value="PLD"/>
    <property type="match status" value="2"/>
</dbReference>
<dbReference type="PANTHER" id="PTHR21248">
    <property type="entry name" value="CARDIOLIPIN SYNTHASE"/>
    <property type="match status" value="1"/>
</dbReference>
<feature type="signal peptide" evidence="1">
    <location>
        <begin position="1"/>
        <end position="25"/>
    </location>
</feature>
<organism evidence="3 4">
    <name type="scientific">Ferrimonas gelatinilytica</name>
    <dbReference type="NCBI Taxonomy" id="1255257"/>
    <lineage>
        <taxon>Bacteria</taxon>
        <taxon>Pseudomonadati</taxon>
        <taxon>Pseudomonadota</taxon>
        <taxon>Gammaproteobacteria</taxon>
        <taxon>Alteromonadales</taxon>
        <taxon>Ferrimonadaceae</taxon>
        <taxon>Ferrimonas</taxon>
    </lineage>
</organism>